<proteinExistence type="predicted"/>
<name>A0A5Q4Z7X3_9BURK</name>
<protein>
    <submittedName>
        <fullName evidence="4">Excisionase-like protein</fullName>
    </submittedName>
</protein>
<sequence>MKIRLDKWLEKEFDPPPKIRTARLWIKAGKIYPVPVKVGRSYYVEENAVFADAYQRPRLAERLFGNDALKKATSK</sequence>
<keyword evidence="2" id="KW-0233">DNA recombination</keyword>
<reference evidence="4 5" key="1">
    <citation type="submission" date="2019-08" db="EMBL/GenBank/DDBJ databases">
        <authorList>
            <person name="Herpell B J."/>
        </authorList>
    </citation>
    <scope>NUCLEOTIDE SEQUENCE [LARGE SCALE GENOMIC DNA]</scope>
    <source>
        <strain evidence="5">Msb3</strain>
    </source>
</reference>
<dbReference type="KEGG" id="pdio:PDMSB3_3511"/>
<feature type="domain" description="Excisionase-like" evidence="3">
    <location>
        <begin position="1"/>
        <end position="59"/>
    </location>
</feature>
<evidence type="ECO:0000313" key="4">
    <source>
        <dbReference type="EMBL" id="VVD29967.1"/>
    </source>
</evidence>
<dbReference type="GO" id="GO:0006310">
    <property type="term" value="P:DNA recombination"/>
    <property type="evidence" value="ECO:0007669"/>
    <property type="project" value="UniProtKB-KW"/>
</dbReference>
<dbReference type="AlphaFoldDB" id="A0A5Q4Z7X3"/>
<dbReference type="GO" id="GO:0003677">
    <property type="term" value="F:DNA binding"/>
    <property type="evidence" value="ECO:0007669"/>
    <property type="project" value="UniProtKB-KW"/>
</dbReference>
<keyword evidence="1" id="KW-0238">DNA-binding</keyword>
<dbReference type="SUPFAM" id="SSF46955">
    <property type="entry name" value="Putative DNA-binding domain"/>
    <property type="match status" value="1"/>
</dbReference>
<evidence type="ECO:0000256" key="2">
    <source>
        <dbReference type="ARBA" id="ARBA00023172"/>
    </source>
</evidence>
<evidence type="ECO:0000256" key="1">
    <source>
        <dbReference type="ARBA" id="ARBA00023125"/>
    </source>
</evidence>
<dbReference type="Gene3D" id="1.10.1660.20">
    <property type="match status" value="1"/>
</dbReference>
<keyword evidence="5" id="KW-1185">Reference proteome</keyword>
<evidence type="ECO:0000313" key="5">
    <source>
        <dbReference type="Proteomes" id="UP000325811"/>
    </source>
</evidence>
<gene>
    <name evidence="4" type="ORF">PDMSB3_3511</name>
</gene>
<dbReference type="InterPro" id="IPR009061">
    <property type="entry name" value="DNA-bd_dom_put_sf"/>
</dbReference>
<dbReference type="Proteomes" id="UP000325811">
    <property type="component" value="Chromosome I"/>
</dbReference>
<accession>A0A5Q4Z7X3</accession>
<organism evidence="4 5">
    <name type="scientific">Paraburkholderia dioscoreae</name>
    <dbReference type="NCBI Taxonomy" id="2604047"/>
    <lineage>
        <taxon>Bacteria</taxon>
        <taxon>Pseudomonadati</taxon>
        <taxon>Pseudomonadota</taxon>
        <taxon>Betaproteobacteria</taxon>
        <taxon>Burkholderiales</taxon>
        <taxon>Burkholderiaceae</taxon>
        <taxon>Paraburkholderia</taxon>
    </lineage>
</organism>
<dbReference type="InterPro" id="IPR038137">
    <property type="entry name" value="Excisionase-like_sf"/>
</dbReference>
<dbReference type="Pfam" id="PF07825">
    <property type="entry name" value="Exc"/>
    <property type="match status" value="1"/>
</dbReference>
<evidence type="ECO:0000259" key="3">
    <source>
        <dbReference type="Pfam" id="PF07825"/>
    </source>
</evidence>
<dbReference type="EMBL" id="LR699553">
    <property type="protein sequence ID" value="VVD29967.1"/>
    <property type="molecule type" value="Genomic_DNA"/>
</dbReference>
<dbReference type="RefSeq" id="WP_165186943.1">
    <property type="nucleotide sequence ID" value="NZ_LR699553.1"/>
</dbReference>
<dbReference type="InterPro" id="IPR012884">
    <property type="entry name" value="Excisionase-like"/>
</dbReference>